<dbReference type="Proteomes" id="UP000094197">
    <property type="component" value="Chromosome 1"/>
</dbReference>
<sequence>MVSFLTSISSSRPRWLFCEFRSGWAFQNREEPRFRAFYKGKIEPVSPKKRTGRCPIFKISILIEIESEDSISI</sequence>
<evidence type="ECO:0000313" key="1">
    <source>
        <dbReference type="EMBL" id="AOP33802.1"/>
    </source>
</evidence>
<organism evidence="1 2">
    <name type="scientific">Leptospira tipperaryensis</name>
    <dbReference type="NCBI Taxonomy" id="2564040"/>
    <lineage>
        <taxon>Bacteria</taxon>
        <taxon>Pseudomonadati</taxon>
        <taxon>Spirochaetota</taxon>
        <taxon>Spirochaetia</taxon>
        <taxon>Leptospirales</taxon>
        <taxon>Leptospiraceae</taxon>
        <taxon>Leptospira</taxon>
    </lineage>
</organism>
<protein>
    <submittedName>
        <fullName evidence="1">Uncharacterized protein</fullName>
    </submittedName>
</protein>
<evidence type="ECO:0000313" key="2">
    <source>
        <dbReference type="Proteomes" id="UP000094197"/>
    </source>
</evidence>
<name>A0A1D7UW35_9LEPT</name>
<reference evidence="1 2" key="1">
    <citation type="submission" date="2016-04" db="EMBL/GenBank/DDBJ databases">
        <title>Complete genome seqeunce of Leptospira alstonii serovar Room22.</title>
        <authorList>
            <person name="Nally J.E."/>
            <person name="Bayles D.O."/>
            <person name="Hurley D."/>
            <person name="Fanning S."/>
            <person name="McMahon B.J."/>
            <person name="Arent Z."/>
        </authorList>
    </citation>
    <scope>NUCLEOTIDE SEQUENCE [LARGE SCALE GENOMIC DNA]</scope>
    <source>
        <strain evidence="1 2">GWTS #1</strain>
    </source>
</reference>
<keyword evidence="2" id="KW-1185">Reference proteome</keyword>
<proteinExistence type="predicted"/>
<dbReference type="KEGG" id="laj:A0128_08070"/>
<accession>A0A1D7UW35</accession>
<dbReference type="EMBL" id="CP015217">
    <property type="protein sequence ID" value="AOP33802.1"/>
    <property type="molecule type" value="Genomic_DNA"/>
</dbReference>
<gene>
    <name evidence="1" type="ORF">A0128_08070</name>
</gene>
<dbReference type="AlphaFoldDB" id="A0A1D7UW35"/>